<dbReference type="Proteomes" id="UP000759131">
    <property type="component" value="Unassembled WGS sequence"/>
</dbReference>
<dbReference type="OrthoDB" id="2125658at2759"/>
<accession>A0A7R9KTE2</accession>
<feature type="compositionally biased region" description="Polar residues" evidence="7">
    <location>
        <begin position="486"/>
        <end position="495"/>
    </location>
</feature>
<feature type="compositionally biased region" description="Low complexity" evidence="7">
    <location>
        <begin position="928"/>
        <end position="940"/>
    </location>
</feature>
<feature type="region of interest" description="Disordered" evidence="7">
    <location>
        <begin position="1051"/>
        <end position="1079"/>
    </location>
</feature>
<dbReference type="Pfam" id="PF25532">
    <property type="entry name" value="CH_CAMSAP2_N"/>
    <property type="match status" value="1"/>
</dbReference>
<dbReference type="SUPFAM" id="SSF47576">
    <property type="entry name" value="Calponin-homology domain, CH-domain"/>
    <property type="match status" value="1"/>
</dbReference>
<dbReference type="Pfam" id="PF08683">
    <property type="entry name" value="CAMSAP_CKK"/>
    <property type="match status" value="1"/>
</dbReference>
<dbReference type="InterPro" id="IPR011033">
    <property type="entry name" value="PRC_barrel-like_sf"/>
</dbReference>
<evidence type="ECO:0000256" key="6">
    <source>
        <dbReference type="PROSITE-ProRule" id="PRU00841"/>
    </source>
</evidence>
<keyword evidence="11" id="KW-1185">Reference proteome</keyword>
<dbReference type="EMBL" id="OC859734">
    <property type="protein sequence ID" value="CAD7627891.1"/>
    <property type="molecule type" value="Genomic_DNA"/>
</dbReference>
<dbReference type="GO" id="GO:0007026">
    <property type="term" value="P:negative regulation of microtubule depolymerization"/>
    <property type="evidence" value="ECO:0007669"/>
    <property type="project" value="TreeGrafter"/>
</dbReference>
<feature type="compositionally biased region" description="Polar residues" evidence="7">
    <location>
        <begin position="810"/>
        <end position="821"/>
    </location>
</feature>
<comment type="subcellular location">
    <subcellularLocation>
        <location evidence="1">Cytoplasm</location>
        <location evidence="1">Cytoskeleton</location>
    </subcellularLocation>
</comment>
<feature type="region of interest" description="Disordered" evidence="7">
    <location>
        <begin position="897"/>
        <end position="916"/>
    </location>
</feature>
<dbReference type="InterPro" id="IPR058042">
    <property type="entry name" value="CAMSAP_N"/>
</dbReference>
<evidence type="ECO:0008006" key="12">
    <source>
        <dbReference type="Google" id="ProtNLM"/>
    </source>
</evidence>
<dbReference type="PROSITE" id="PS51508">
    <property type="entry name" value="CKK"/>
    <property type="match status" value="1"/>
</dbReference>
<comment type="domain">
    <text evidence="6">The CKK domain binds microtubules.</text>
</comment>
<proteinExistence type="inferred from homology"/>
<dbReference type="InterPro" id="IPR032940">
    <property type="entry name" value="CAMSAP"/>
</dbReference>
<feature type="region of interest" description="Disordered" evidence="7">
    <location>
        <begin position="570"/>
        <end position="605"/>
    </location>
</feature>
<feature type="compositionally biased region" description="Low complexity" evidence="7">
    <location>
        <begin position="532"/>
        <end position="543"/>
    </location>
</feature>
<dbReference type="Gene3D" id="3.10.20.360">
    <property type="entry name" value="CKK domain"/>
    <property type="match status" value="1"/>
</dbReference>
<feature type="region of interest" description="Disordered" evidence="7">
    <location>
        <begin position="837"/>
        <end position="883"/>
    </location>
</feature>
<feature type="compositionally biased region" description="Polar residues" evidence="7">
    <location>
        <begin position="844"/>
        <end position="853"/>
    </location>
</feature>
<sequence>MPYALNVNQSTVFSMDLELALDLAKQRASVLWLLSKAYNNEIPSDLREPFYKDHDENDRLKPQITQSLASAELYCLALANIYSDPNYHCLNHYGIMQILQRKGVYMVEPNDASLTETVLIQNAPIKMSAHMVIIEAIMTLYIKEVLIPEKVAEVVSRFSYIEEDEIPDDLEEVAIFWINKCCVRLKQVMQRELNADESTRDEPTPTLPMLEELTDLSDGCCLAALLSFYCPDHLKWQEIALNKDMSLADSIYNLQLVQFFCEEKLPFNCCFLTLEDFLYLHETIQTNVLAFIADLLFFFEIRPAECVRQPDTQSCGDEIDGEINNGLYYPDLPTPAEMKAKSLQHSSWADEQHIVIEQQTNGSPPQRPPRRSISSAKLANRHKSVSSQQPSDEDEELTRYFSNTDFRGDNEASPEILMINERNAVKTGPKYINSFADNNNRRNIDDNNDVILSTSPHKQSNNNSNHEMSDKSSSQLTNYFSQLAQTNASGTTTRRPSVPNCRKPVQSNQQNLMNSSIVLGTDSPPLPVIHNSSTSYGYKSNSSQMSSQTQPLAPETEPVINIAYTHKSDKTSISSNNSSNYLPPASQSSQSLSSKPIANTSTNSNTFKLNASQKQNSVQNIATVASDQPFYLQQDEDTRSLNIGKEAFLKVIHKNGSQEIPTQEMPNQLPNQMMPQMVPQMMPQMVPNNHMMAQHNTQELMNHQMLNHQMMAPEVMSHQMHGQPMVMTNHSMIAPEYMNQRLMAHQMMNAPQVMHHQLVNHQMMANAPQVMSHQMMAQNPNTYYHMNSQPTNMAGVSIPPQQVFEEYDRQQQQMYSSSPTSKPLIGRTFRVMKPKVMSPDVSEHNSPTRSASEYSDEGFNNYEKSAKSSSSGSTTKEDTTGAENMKDAFFISFDNEVKPKAPKPGLKPKHVKQQQQMRRELNKQLTANNVSQESQNQSSNLFPNGSANVTPVPPMQSPVNSVSPGVGFVIGADLVHPDLSSELEMAKKKETIMLQSLKRRERLEAERTKKERDLAQKREDDRIRRENSERKREDERVKRQIILEQYRHRKAAEEMEKNGGSLSSKDSVRSSSTLVLNRPSRQRLFQKPRPKSLHVTAANIQDYSSLDCNKSRISVDDTDACALLSANSNLSRPESAMSGHSKSSAFVTSPTGHGSHVPPFMYSRFRGPPSDGASDAGSVYTEYTGPKLFVKPSQKSNKILILNAINVVLAGAVNNDTKKKVLEQINSSDSKHYLILFRNAGLQFRAVYTYNPDREEVVKLYGTGPKSVTNEVIERFYKYNSGSKSFAEIQTKHLSVTIDAFIIHNNLWTGKRVIPKRELL</sequence>
<name>A0A7R9KTE2_9ACAR</name>
<keyword evidence="5" id="KW-0206">Cytoskeleton</keyword>
<reference evidence="10" key="1">
    <citation type="submission" date="2020-11" db="EMBL/GenBank/DDBJ databases">
        <authorList>
            <person name="Tran Van P."/>
        </authorList>
    </citation>
    <scope>NUCLEOTIDE SEQUENCE</scope>
</reference>
<keyword evidence="3 6" id="KW-0493">Microtubule</keyword>
<dbReference type="InterPro" id="IPR022613">
    <property type="entry name" value="CH_CAMSAP_2"/>
</dbReference>
<keyword evidence="4" id="KW-0175">Coiled coil</keyword>
<feature type="domain" description="CKK" evidence="9">
    <location>
        <begin position="1185"/>
        <end position="1318"/>
    </location>
</feature>
<dbReference type="GO" id="GO:0005516">
    <property type="term" value="F:calmodulin binding"/>
    <property type="evidence" value="ECO:0007669"/>
    <property type="project" value="InterPro"/>
</dbReference>
<gene>
    <name evidence="10" type="ORF">OSB1V03_LOCUS8316</name>
</gene>
<dbReference type="PROSITE" id="PS50021">
    <property type="entry name" value="CH"/>
    <property type="match status" value="1"/>
</dbReference>
<feature type="compositionally biased region" description="Polar residues" evidence="7">
    <location>
        <begin position="596"/>
        <end position="605"/>
    </location>
</feature>
<keyword evidence="2" id="KW-0963">Cytoplasm</keyword>
<evidence type="ECO:0000256" key="5">
    <source>
        <dbReference type="ARBA" id="ARBA00023212"/>
    </source>
</evidence>
<dbReference type="FunFam" id="3.10.20.360:FF:000002">
    <property type="entry name" value="Patronin, isoform M"/>
    <property type="match status" value="1"/>
</dbReference>
<dbReference type="PANTHER" id="PTHR21595">
    <property type="entry name" value="PATRONIN"/>
    <property type="match status" value="1"/>
</dbReference>
<feature type="region of interest" description="Disordered" evidence="7">
    <location>
        <begin position="532"/>
        <end position="553"/>
    </location>
</feature>
<evidence type="ECO:0000259" key="8">
    <source>
        <dbReference type="PROSITE" id="PS50021"/>
    </source>
</evidence>
<feature type="region of interest" description="Disordered" evidence="7">
    <location>
        <begin position="486"/>
        <end position="506"/>
    </location>
</feature>
<feature type="compositionally biased region" description="Polar residues" evidence="7">
    <location>
        <begin position="450"/>
        <end position="474"/>
    </location>
</feature>
<feature type="region of interest" description="Disordered" evidence="7">
    <location>
        <begin position="359"/>
        <end position="396"/>
    </location>
</feature>
<organism evidence="10">
    <name type="scientific">Medioppia subpectinata</name>
    <dbReference type="NCBI Taxonomy" id="1979941"/>
    <lineage>
        <taxon>Eukaryota</taxon>
        <taxon>Metazoa</taxon>
        <taxon>Ecdysozoa</taxon>
        <taxon>Arthropoda</taxon>
        <taxon>Chelicerata</taxon>
        <taxon>Arachnida</taxon>
        <taxon>Acari</taxon>
        <taxon>Acariformes</taxon>
        <taxon>Sarcoptiformes</taxon>
        <taxon>Oribatida</taxon>
        <taxon>Brachypylina</taxon>
        <taxon>Oppioidea</taxon>
        <taxon>Oppiidae</taxon>
        <taxon>Medioppia</taxon>
    </lineage>
</organism>
<dbReference type="SUPFAM" id="SSF50346">
    <property type="entry name" value="PRC-barrel domain"/>
    <property type="match status" value="1"/>
</dbReference>
<dbReference type="GO" id="GO:0051011">
    <property type="term" value="F:microtubule minus-end binding"/>
    <property type="evidence" value="ECO:0007669"/>
    <property type="project" value="TreeGrafter"/>
</dbReference>
<dbReference type="InterPro" id="IPR036872">
    <property type="entry name" value="CH_dom_sf"/>
</dbReference>
<evidence type="ECO:0000313" key="10">
    <source>
        <dbReference type="EMBL" id="CAD7627891.1"/>
    </source>
</evidence>
<dbReference type="EMBL" id="CAJPIZ010005159">
    <property type="protein sequence ID" value="CAG2108321.1"/>
    <property type="molecule type" value="Genomic_DNA"/>
</dbReference>
<dbReference type="InterPro" id="IPR014797">
    <property type="entry name" value="CKK_CAMSAP"/>
</dbReference>
<feature type="domain" description="Calponin-homology (CH)" evidence="8">
    <location>
        <begin position="168"/>
        <end position="300"/>
    </location>
</feature>
<evidence type="ECO:0000256" key="1">
    <source>
        <dbReference type="ARBA" id="ARBA00004245"/>
    </source>
</evidence>
<comment type="similarity">
    <text evidence="6">Belongs to the CAMSAP1 family.</text>
</comment>
<evidence type="ECO:0000256" key="2">
    <source>
        <dbReference type="ARBA" id="ARBA00022490"/>
    </source>
</evidence>
<feature type="region of interest" description="Disordered" evidence="7">
    <location>
        <begin position="1131"/>
        <end position="1152"/>
    </location>
</feature>
<feature type="region of interest" description="Disordered" evidence="7">
    <location>
        <begin position="433"/>
        <end position="474"/>
    </location>
</feature>
<dbReference type="PANTHER" id="PTHR21595:SF0">
    <property type="entry name" value="PATRONIN"/>
    <property type="match status" value="1"/>
</dbReference>
<feature type="region of interest" description="Disordered" evidence="7">
    <location>
        <begin position="928"/>
        <end position="950"/>
    </location>
</feature>
<evidence type="ECO:0000256" key="4">
    <source>
        <dbReference type="ARBA" id="ARBA00023054"/>
    </source>
</evidence>
<dbReference type="Pfam" id="PF11971">
    <property type="entry name" value="CAMSAP_CH"/>
    <property type="match status" value="1"/>
</dbReference>
<dbReference type="InterPro" id="IPR038209">
    <property type="entry name" value="CKK_dom_sf"/>
</dbReference>
<protein>
    <recommendedName>
        <fullName evidence="12">Patronin</fullName>
    </recommendedName>
</protein>
<evidence type="ECO:0000256" key="7">
    <source>
        <dbReference type="SAM" id="MobiDB-lite"/>
    </source>
</evidence>
<feature type="region of interest" description="Disordered" evidence="7">
    <location>
        <begin position="807"/>
        <end position="826"/>
    </location>
</feature>
<feature type="compositionally biased region" description="Low complexity" evidence="7">
    <location>
        <begin position="572"/>
        <end position="594"/>
    </location>
</feature>
<dbReference type="SMART" id="SM01051">
    <property type="entry name" value="CAMSAP_CKK"/>
    <property type="match status" value="1"/>
</dbReference>
<dbReference type="InterPro" id="IPR001715">
    <property type="entry name" value="CH_dom"/>
</dbReference>
<evidence type="ECO:0000256" key="3">
    <source>
        <dbReference type="ARBA" id="ARBA00022701"/>
    </source>
</evidence>
<evidence type="ECO:0000259" key="9">
    <source>
        <dbReference type="PROSITE" id="PS51508"/>
    </source>
</evidence>
<evidence type="ECO:0000313" key="11">
    <source>
        <dbReference type="Proteomes" id="UP000759131"/>
    </source>
</evidence>
<dbReference type="GO" id="GO:0036449">
    <property type="term" value="C:microtubule minus-end"/>
    <property type="evidence" value="ECO:0007669"/>
    <property type="project" value="TreeGrafter"/>
</dbReference>
<feature type="compositionally biased region" description="Low complexity" evidence="7">
    <location>
        <begin position="1061"/>
        <end position="1072"/>
    </location>
</feature>
<dbReference type="GO" id="GO:0031122">
    <property type="term" value="P:cytoplasmic microtubule organization"/>
    <property type="evidence" value="ECO:0007669"/>
    <property type="project" value="TreeGrafter"/>
</dbReference>
<feature type="region of interest" description="Disordered" evidence="7">
    <location>
        <begin position="1004"/>
        <end position="1035"/>
    </location>
</feature>